<keyword evidence="2" id="KW-1185">Reference proteome</keyword>
<name>A0A392T9V0_9FABA</name>
<protein>
    <submittedName>
        <fullName evidence="1">Uncharacterized protein</fullName>
    </submittedName>
</protein>
<accession>A0A392T9V0</accession>
<proteinExistence type="predicted"/>
<evidence type="ECO:0000313" key="1">
    <source>
        <dbReference type="EMBL" id="MCI57622.1"/>
    </source>
</evidence>
<feature type="non-terminal residue" evidence="1">
    <location>
        <position position="87"/>
    </location>
</feature>
<dbReference type="Proteomes" id="UP000265520">
    <property type="component" value="Unassembled WGS sequence"/>
</dbReference>
<dbReference type="EMBL" id="LXQA010532239">
    <property type="protein sequence ID" value="MCI57622.1"/>
    <property type="molecule type" value="Genomic_DNA"/>
</dbReference>
<reference evidence="1 2" key="1">
    <citation type="journal article" date="2018" name="Front. Plant Sci.">
        <title>Red Clover (Trifolium pratense) and Zigzag Clover (T. medium) - A Picture of Genomic Similarities and Differences.</title>
        <authorList>
            <person name="Dluhosova J."/>
            <person name="Istvanek J."/>
            <person name="Nedelnik J."/>
            <person name="Repkova J."/>
        </authorList>
    </citation>
    <scope>NUCLEOTIDE SEQUENCE [LARGE SCALE GENOMIC DNA]</scope>
    <source>
        <strain evidence="2">cv. 10/8</strain>
        <tissue evidence="1">Leaf</tissue>
    </source>
</reference>
<evidence type="ECO:0000313" key="2">
    <source>
        <dbReference type="Proteomes" id="UP000265520"/>
    </source>
</evidence>
<organism evidence="1 2">
    <name type="scientific">Trifolium medium</name>
    <dbReference type="NCBI Taxonomy" id="97028"/>
    <lineage>
        <taxon>Eukaryota</taxon>
        <taxon>Viridiplantae</taxon>
        <taxon>Streptophyta</taxon>
        <taxon>Embryophyta</taxon>
        <taxon>Tracheophyta</taxon>
        <taxon>Spermatophyta</taxon>
        <taxon>Magnoliopsida</taxon>
        <taxon>eudicotyledons</taxon>
        <taxon>Gunneridae</taxon>
        <taxon>Pentapetalae</taxon>
        <taxon>rosids</taxon>
        <taxon>fabids</taxon>
        <taxon>Fabales</taxon>
        <taxon>Fabaceae</taxon>
        <taxon>Papilionoideae</taxon>
        <taxon>50 kb inversion clade</taxon>
        <taxon>NPAAA clade</taxon>
        <taxon>Hologalegina</taxon>
        <taxon>IRL clade</taxon>
        <taxon>Trifolieae</taxon>
        <taxon>Trifolium</taxon>
    </lineage>
</organism>
<sequence>MTRWSTSSTASQNLFSRTVSARGDFFERFPPAVPDTEKSIILGMTPDAREAQLVQDTAAVMRLLETTLVLNSEETCPAAELKKLQAK</sequence>
<comment type="caution">
    <text evidence="1">The sequence shown here is derived from an EMBL/GenBank/DDBJ whole genome shotgun (WGS) entry which is preliminary data.</text>
</comment>
<dbReference type="AlphaFoldDB" id="A0A392T9V0"/>